<dbReference type="CDD" id="cd00082">
    <property type="entry name" value="HisKA"/>
    <property type="match status" value="1"/>
</dbReference>
<dbReference type="InterPro" id="IPR050980">
    <property type="entry name" value="2C_sensor_his_kinase"/>
</dbReference>
<dbReference type="InterPro" id="IPR004358">
    <property type="entry name" value="Sig_transdc_His_kin-like_C"/>
</dbReference>
<feature type="domain" description="Histidine kinase" evidence="11">
    <location>
        <begin position="327"/>
        <end position="538"/>
    </location>
</feature>
<evidence type="ECO:0000256" key="4">
    <source>
        <dbReference type="ARBA" id="ARBA00022475"/>
    </source>
</evidence>
<evidence type="ECO:0000256" key="2">
    <source>
        <dbReference type="ARBA" id="ARBA00004651"/>
    </source>
</evidence>
<dbReference type="SUPFAM" id="SSF55874">
    <property type="entry name" value="ATPase domain of HSP90 chaperone/DNA topoisomerase II/histidine kinase"/>
    <property type="match status" value="1"/>
</dbReference>
<dbReference type="InterPro" id="IPR005467">
    <property type="entry name" value="His_kinase_dom"/>
</dbReference>
<dbReference type="Gene3D" id="3.30.565.10">
    <property type="entry name" value="Histidine kinase-like ATPase, C-terminal domain"/>
    <property type="match status" value="1"/>
</dbReference>
<dbReference type="RefSeq" id="WP_027271828.1">
    <property type="nucleotide sequence ID" value="NZ_CAAAJE010000025.1"/>
</dbReference>
<dbReference type="PATRIC" id="fig|28087.4.peg.1278"/>
<keyword evidence="9" id="KW-0067">ATP-binding</keyword>
<comment type="subcellular location">
    <subcellularLocation>
        <location evidence="2">Cell membrane</location>
        <topology evidence="2">Multi-pass membrane protein</topology>
    </subcellularLocation>
</comment>
<evidence type="ECO:0000313" key="13">
    <source>
        <dbReference type="Proteomes" id="UP000054621"/>
    </source>
</evidence>
<keyword evidence="5" id="KW-0597">Phosphoprotein</keyword>
<name>A0A0W0YNY6_9GAMM</name>
<dbReference type="Pfam" id="PF02518">
    <property type="entry name" value="HATPase_c"/>
    <property type="match status" value="1"/>
</dbReference>
<dbReference type="SMART" id="SM00387">
    <property type="entry name" value="HATPase_c"/>
    <property type="match status" value="1"/>
</dbReference>
<accession>A0A0W0YNY6</accession>
<comment type="caution">
    <text evidence="12">The sequence shown here is derived from an EMBL/GenBank/DDBJ whole genome shotgun (WGS) entry which is preliminary data.</text>
</comment>
<dbReference type="Pfam" id="PF00512">
    <property type="entry name" value="HisKA"/>
    <property type="match status" value="1"/>
</dbReference>
<dbReference type="GO" id="GO:0000155">
    <property type="term" value="F:phosphorelay sensor kinase activity"/>
    <property type="evidence" value="ECO:0007669"/>
    <property type="project" value="InterPro"/>
</dbReference>
<organism evidence="12 13">
    <name type="scientific">Legionella sainthelensi</name>
    <dbReference type="NCBI Taxonomy" id="28087"/>
    <lineage>
        <taxon>Bacteria</taxon>
        <taxon>Pseudomonadati</taxon>
        <taxon>Pseudomonadota</taxon>
        <taxon>Gammaproteobacteria</taxon>
        <taxon>Legionellales</taxon>
        <taxon>Legionellaceae</taxon>
        <taxon>Legionella</taxon>
    </lineage>
</organism>
<dbReference type="Proteomes" id="UP000054621">
    <property type="component" value="Unassembled WGS sequence"/>
</dbReference>
<comment type="catalytic activity">
    <reaction evidence="1">
        <text>ATP + protein L-histidine = ADP + protein N-phospho-L-histidine.</text>
        <dbReference type="EC" id="2.7.13.3"/>
    </reaction>
</comment>
<dbReference type="InterPro" id="IPR036890">
    <property type="entry name" value="HATPase_C_sf"/>
</dbReference>
<keyword evidence="6 12" id="KW-0808">Transferase</keyword>
<evidence type="ECO:0000313" key="12">
    <source>
        <dbReference type="EMBL" id="KTD58594.1"/>
    </source>
</evidence>
<evidence type="ECO:0000256" key="7">
    <source>
        <dbReference type="ARBA" id="ARBA00022741"/>
    </source>
</evidence>
<dbReference type="EC" id="2.7.13.3" evidence="3"/>
<dbReference type="eggNOG" id="COG5002">
    <property type="taxonomic scope" value="Bacteria"/>
</dbReference>
<dbReference type="GO" id="GO:0005886">
    <property type="term" value="C:plasma membrane"/>
    <property type="evidence" value="ECO:0007669"/>
    <property type="project" value="UniProtKB-SubCell"/>
</dbReference>
<evidence type="ECO:0000256" key="6">
    <source>
        <dbReference type="ARBA" id="ARBA00022679"/>
    </source>
</evidence>
<keyword evidence="8 12" id="KW-0418">Kinase</keyword>
<sequence length="538" mass="61869">MLNLYAKTVTMSIIISLLILGSVYFIYFHFIDLNRLTINRLFVNGNFTVIQQLLKNTPRSSWGTVLDLIQPAGSPQAKILNMDELKISKEQKDNLRQGKIVILTGPVHYFLNYFLPDIFALQKIGDTKYVLQIQDKATMYTTIQDNTIWMTHLITTKLKTSKKDNWPKIMKHFQSIYDIPLQIVSPDSKQLPLTIKNKQYIKGLQYELPKSEGLITKVYFKLKDLDMILILGPINYPKFLIKVPKLQFYYLISFMILTTLTVFLFTWIFSRNVRKLFGLTNNYSRGIFDKRVKFSKLSILYGVHNNIVNMGDKIKNLIKTQQNISRFVAHEIRTPLYTMQLALDAMEKSFKKKQDPSKHMNSLREDIKDLNKLVSYFLIYSQSSSNEMKIKKQPLDIKKWLFELVNSHQGYDLEVNLDVFGDEKCTVEFDPELLKFAVNNLISNALKFANHKIQVTLNANNDQFIIHVDDDGAGVEDENKQAIFQSFVTLEAGASFGKHIGLGLAITKSIVELHGGHIFLADSPLLSGSRFSIYFPSG</sequence>
<dbReference type="EMBL" id="LNYV01000013">
    <property type="protein sequence ID" value="KTD58594.1"/>
    <property type="molecule type" value="Genomic_DNA"/>
</dbReference>
<evidence type="ECO:0000256" key="8">
    <source>
        <dbReference type="ARBA" id="ARBA00022777"/>
    </source>
</evidence>
<dbReference type="AlphaFoldDB" id="A0A0W0YNY6"/>
<protein>
    <recommendedName>
        <fullName evidence="3">histidine kinase</fullName>
        <ecNumber evidence="3">2.7.13.3</ecNumber>
    </recommendedName>
</protein>
<keyword evidence="10" id="KW-1133">Transmembrane helix</keyword>
<dbReference type="InterPro" id="IPR003594">
    <property type="entry name" value="HATPase_dom"/>
</dbReference>
<keyword evidence="4" id="KW-1003">Cell membrane</keyword>
<dbReference type="CDD" id="cd00075">
    <property type="entry name" value="HATPase"/>
    <property type="match status" value="1"/>
</dbReference>
<dbReference type="SMART" id="SM00388">
    <property type="entry name" value="HisKA"/>
    <property type="match status" value="1"/>
</dbReference>
<dbReference type="OrthoDB" id="9804645at2"/>
<proteinExistence type="predicted"/>
<keyword evidence="10" id="KW-0472">Membrane</keyword>
<dbReference type="InterPro" id="IPR003661">
    <property type="entry name" value="HisK_dim/P_dom"/>
</dbReference>
<dbReference type="STRING" id="28087.Lsai_1201"/>
<keyword evidence="10" id="KW-0812">Transmembrane</keyword>
<evidence type="ECO:0000256" key="5">
    <source>
        <dbReference type="ARBA" id="ARBA00022553"/>
    </source>
</evidence>
<reference evidence="12 13" key="1">
    <citation type="submission" date="2015-11" db="EMBL/GenBank/DDBJ databases">
        <title>Genomic analysis of 38 Legionella species identifies large and diverse effector repertoires.</title>
        <authorList>
            <person name="Burstein D."/>
            <person name="Amaro F."/>
            <person name="Zusman T."/>
            <person name="Lifshitz Z."/>
            <person name="Cohen O."/>
            <person name="Gilbert J.A."/>
            <person name="Pupko T."/>
            <person name="Shuman H.A."/>
            <person name="Segal G."/>
        </authorList>
    </citation>
    <scope>NUCLEOTIDE SEQUENCE [LARGE SCALE GENOMIC DNA]</scope>
    <source>
        <strain evidence="12 13">Mt.St.Helens-4</strain>
    </source>
</reference>
<dbReference type="PRINTS" id="PR00344">
    <property type="entry name" value="BCTRLSENSOR"/>
</dbReference>
<evidence type="ECO:0000256" key="9">
    <source>
        <dbReference type="ARBA" id="ARBA00022840"/>
    </source>
</evidence>
<evidence type="ECO:0000259" key="11">
    <source>
        <dbReference type="PROSITE" id="PS50109"/>
    </source>
</evidence>
<gene>
    <name evidence="12" type="primary">cpxA_3</name>
    <name evidence="12" type="ORF">Lsai_1201</name>
</gene>
<dbReference type="PANTHER" id="PTHR44936">
    <property type="entry name" value="SENSOR PROTEIN CREC"/>
    <property type="match status" value="1"/>
</dbReference>
<keyword evidence="7" id="KW-0547">Nucleotide-binding</keyword>
<dbReference type="PANTHER" id="PTHR44936:SF10">
    <property type="entry name" value="SENSOR PROTEIN RSTB"/>
    <property type="match status" value="1"/>
</dbReference>
<dbReference type="InterPro" id="IPR036097">
    <property type="entry name" value="HisK_dim/P_sf"/>
</dbReference>
<feature type="transmembrane region" description="Helical" evidence="10">
    <location>
        <begin position="248"/>
        <end position="269"/>
    </location>
</feature>
<evidence type="ECO:0000256" key="3">
    <source>
        <dbReference type="ARBA" id="ARBA00012438"/>
    </source>
</evidence>
<evidence type="ECO:0000256" key="10">
    <source>
        <dbReference type="SAM" id="Phobius"/>
    </source>
</evidence>
<dbReference type="SUPFAM" id="SSF47384">
    <property type="entry name" value="Homodimeric domain of signal transducing histidine kinase"/>
    <property type="match status" value="1"/>
</dbReference>
<dbReference type="PROSITE" id="PS50109">
    <property type="entry name" value="HIS_KIN"/>
    <property type="match status" value="1"/>
</dbReference>
<evidence type="ECO:0000256" key="1">
    <source>
        <dbReference type="ARBA" id="ARBA00000085"/>
    </source>
</evidence>
<dbReference type="Gene3D" id="1.10.287.130">
    <property type="match status" value="1"/>
</dbReference>
<feature type="transmembrane region" description="Helical" evidence="10">
    <location>
        <begin position="12"/>
        <end position="31"/>
    </location>
</feature>
<dbReference type="GO" id="GO:0005524">
    <property type="term" value="F:ATP binding"/>
    <property type="evidence" value="ECO:0007669"/>
    <property type="project" value="UniProtKB-KW"/>
</dbReference>